<dbReference type="SUPFAM" id="SSF47729">
    <property type="entry name" value="IHF-like DNA-binding proteins"/>
    <property type="match status" value="1"/>
</dbReference>
<evidence type="ECO:0000256" key="3">
    <source>
        <dbReference type="RuleBase" id="RU003939"/>
    </source>
</evidence>
<evidence type="ECO:0000313" key="5">
    <source>
        <dbReference type="Proteomes" id="UP000218542"/>
    </source>
</evidence>
<evidence type="ECO:0000313" key="4">
    <source>
        <dbReference type="EMBL" id="GAX60787.1"/>
    </source>
</evidence>
<gene>
    <name evidence="4" type="ORF">SCALIN_C14_0052</name>
</gene>
<evidence type="ECO:0000256" key="1">
    <source>
        <dbReference type="ARBA" id="ARBA00010529"/>
    </source>
</evidence>
<dbReference type="Gene3D" id="4.10.520.10">
    <property type="entry name" value="IHF-like DNA-binding proteins"/>
    <property type="match status" value="1"/>
</dbReference>
<dbReference type="Pfam" id="PF00216">
    <property type="entry name" value="Bac_DNA_binding"/>
    <property type="match status" value="1"/>
</dbReference>
<dbReference type="PANTHER" id="PTHR33175:SF2">
    <property type="entry name" value="INTEGRATION HOST FACTOR SUBUNIT ALPHA"/>
    <property type="match status" value="1"/>
</dbReference>
<comment type="caution">
    <text evidence="4">The sequence shown here is derived from an EMBL/GenBank/DDBJ whole genome shotgun (WGS) entry which is preliminary data.</text>
</comment>
<dbReference type="InterPro" id="IPR000119">
    <property type="entry name" value="Hist_DNA-bd"/>
</dbReference>
<dbReference type="SMART" id="SM00411">
    <property type="entry name" value="BHL"/>
    <property type="match status" value="1"/>
</dbReference>
<dbReference type="Proteomes" id="UP000218542">
    <property type="component" value="Unassembled WGS sequence"/>
</dbReference>
<dbReference type="RefSeq" id="WP_096894186.1">
    <property type="nucleotide sequence ID" value="NZ_BAOS01000014.1"/>
</dbReference>
<dbReference type="InterPro" id="IPR010992">
    <property type="entry name" value="IHF-like_DNA-bd_dom_sf"/>
</dbReference>
<proteinExistence type="inferred from homology"/>
<sequence>MQTTTKRDLCEKIVRKTDNSQLLVKETIQMFLDRIVHELSQGNRIELRDFGVFEVKKRAGRKARNPRTGEEAFVPEKNVVVFKVGKLMKEKVNNNTTSPEPTDINNQV</sequence>
<dbReference type="EMBL" id="BAOS01000014">
    <property type="protein sequence ID" value="GAX60787.1"/>
    <property type="molecule type" value="Genomic_DNA"/>
</dbReference>
<dbReference type="AlphaFoldDB" id="A0A286TY36"/>
<dbReference type="GO" id="GO:0030527">
    <property type="term" value="F:structural constituent of chromatin"/>
    <property type="evidence" value="ECO:0007669"/>
    <property type="project" value="InterPro"/>
</dbReference>
<dbReference type="PRINTS" id="PR01727">
    <property type="entry name" value="DNABINDINGHU"/>
</dbReference>
<evidence type="ECO:0000256" key="2">
    <source>
        <dbReference type="ARBA" id="ARBA00023125"/>
    </source>
</evidence>
<accession>A0A286TY36</accession>
<protein>
    <submittedName>
        <fullName evidence="4">Bacterial nucleoid DNA-binding protein</fullName>
    </submittedName>
</protein>
<comment type="similarity">
    <text evidence="1 3">Belongs to the bacterial histone-like protein family.</text>
</comment>
<keyword evidence="5" id="KW-1185">Reference proteome</keyword>
<name>A0A286TY36_9BACT</name>
<dbReference type="GO" id="GO:0003677">
    <property type="term" value="F:DNA binding"/>
    <property type="evidence" value="ECO:0007669"/>
    <property type="project" value="UniProtKB-KW"/>
</dbReference>
<dbReference type="PANTHER" id="PTHR33175">
    <property type="entry name" value="DNA-BINDING PROTEIN HU"/>
    <property type="match status" value="1"/>
</dbReference>
<dbReference type="CDD" id="cd13836">
    <property type="entry name" value="IHF_B"/>
    <property type="match status" value="1"/>
</dbReference>
<dbReference type="OrthoDB" id="9799835at2"/>
<reference evidence="4 5" key="1">
    <citation type="journal article" date="2017" name="Environ. Microbiol. Rep.">
        <title>Genetic diversity of marine anaerobic ammonium-oxidizing bacteria as revealed by genomic and proteomic analyses of 'Candidatus Scalindua japonica'.</title>
        <authorList>
            <person name="Oshiki M."/>
            <person name="Mizuto K."/>
            <person name="Kimura Z."/>
            <person name="Kindaichi T."/>
            <person name="Satoh H."/>
            <person name="Okabe S."/>
        </authorList>
    </citation>
    <scope>NUCLEOTIDE SEQUENCE [LARGE SCALE GENOMIC DNA]</scope>
    <source>
        <strain evidence="5">husup-a2</strain>
    </source>
</reference>
<keyword evidence="2 4" id="KW-0238">DNA-binding</keyword>
<dbReference type="GO" id="GO:0005829">
    <property type="term" value="C:cytosol"/>
    <property type="evidence" value="ECO:0007669"/>
    <property type="project" value="TreeGrafter"/>
</dbReference>
<organism evidence="4 5">
    <name type="scientific">Candidatus Scalindua japonica</name>
    <dbReference type="NCBI Taxonomy" id="1284222"/>
    <lineage>
        <taxon>Bacteria</taxon>
        <taxon>Pseudomonadati</taxon>
        <taxon>Planctomycetota</taxon>
        <taxon>Candidatus Brocadiia</taxon>
        <taxon>Candidatus Brocadiales</taxon>
        <taxon>Candidatus Scalinduaceae</taxon>
        <taxon>Candidatus Scalindua</taxon>
    </lineage>
</organism>